<sequence length="456" mass="52851">MPDKFILNEFNIFRKDRNTKYGGVFIAIKNTYNCRLIPELMIETLEMIPVEVKIEKTLMLLITIYVPNKKKYFLGSSDDLKLLMKKLTNLSIYDVILITANELISDSLLISNEFSRKFQEIYNNNDSISNNFPVNKFNDIYFNLTDVLREINQINMKKSEGPAKISNHFMKLFRSKMSIILFDLFKKIIDAEIIPENLKISQSIPILKPGKDPHSFSSYRNVTVQNNILKLFDKLLFNNLSAYVFNNNILGTDQYAFIPGSSLQNMLIDMLKIIFEFLDDIKTQCVEIIIFDLSHAFDKLLRSIILKKLEKFGFGGKILKIINQLLINRKQFVKYNNQKSNVYEISSGVPQGGHCSPLLFNLYTADMHEIILFSILMKFADDNILIKRIVCIEDTEKLQKDIDSFVNYCRSNSLELNESKTIHLRVSKRNMSSFQSFGLYKVGDALINPVEECKFL</sequence>
<evidence type="ECO:0000313" key="2">
    <source>
        <dbReference type="EMBL" id="RWR99961.1"/>
    </source>
</evidence>
<gene>
    <name evidence="2" type="ORF">B4U79_10049</name>
</gene>
<proteinExistence type="predicted"/>
<feature type="domain" description="Reverse transcriptase" evidence="1">
    <location>
        <begin position="187"/>
        <end position="439"/>
    </location>
</feature>
<dbReference type="OrthoDB" id="426210at2759"/>
<protein>
    <submittedName>
        <fullName evidence="2">DNA polymerase theta-like protein</fullName>
    </submittedName>
</protein>
<organism evidence="2 3">
    <name type="scientific">Dinothrombium tinctorium</name>
    <dbReference type="NCBI Taxonomy" id="1965070"/>
    <lineage>
        <taxon>Eukaryota</taxon>
        <taxon>Metazoa</taxon>
        <taxon>Ecdysozoa</taxon>
        <taxon>Arthropoda</taxon>
        <taxon>Chelicerata</taxon>
        <taxon>Arachnida</taxon>
        <taxon>Acari</taxon>
        <taxon>Acariformes</taxon>
        <taxon>Trombidiformes</taxon>
        <taxon>Prostigmata</taxon>
        <taxon>Anystina</taxon>
        <taxon>Parasitengona</taxon>
        <taxon>Trombidioidea</taxon>
        <taxon>Trombidiidae</taxon>
        <taxon>Dinothrombium</taxon>
    </lineage>
</organism>
<evidence type="ECO:0000313" key="3">
    <source>
        <dbReference type="Proteomes" id="UP000285301"/>
    </source>
</evidence>
<dbReference type="Proteomes" id="UP000285301">
    <property type="component" value="Unassembled WGS sequence"/>
</dbReference>
<dbReference type="PANTHER" id="PTHR19446">
    <property type="entry name" value="REVERSE TRANSCRIPTASES"/>
    <property type="match status" value="1"/>
</dbReference>
<dbReference type="STRING" id="1965070.A0A443QAB1"/>
<dbReference type="PROSITE" id="PS50878">
    <property type="entry name" value="RT_POL"/>
    <property type="match status" value="1"/>
</dbReference>
<dbReference type="AlphaFoldDB" id="A0A443QAB1"/>
<name>A0A443QAB1_9ACAR</name>
<dbReference type="SUPFAM" id="SSF56672">
    <property type="entry name" value="DNA/RNA polymerases"/>
    <property type="match status" value="1"/>
</dbReference>
<keyword evidence="3" id="KW-1185">Reference proteome</keyword>
<dbReference type="Pfam" id="PF00078">
    <property type="entry name" value="RVT_1"/>
    <property type="match status" value="1"/>
</dbReference>
<dbReference type="InterPro" id="IPR043502">
    <property type="entry name" value="DNA/RNA_pol_sf"/>
</dbReference>
<dbReference type="EMBL" id="NCKU01012891">
    <property type="protein sequence ID" value="RWR99961.1"/>
    <property type="molecule type" value="Genomic_DNA"/>
</dbReference>
<dbReference type="GO" id="GO:0071897">
    <property type="term" value="P:DNA biosynthetic process"/>
    <property type="evidence" value="ECO:0007669"/>
    <property type="project" value="UniProtKB-ARBA"/>
</dbReference>
<comment type="caution">
    <text evidence="2">The sequence shown here is derived from an EMBL/GenBank/DDBJ whole genome shotgun (WGS) entry which is preliminary data.</text>
</comment>
<reference evidence="2 3" key="1">
    <citation type="journal article" date="2018" name="Gigascience">
        <title>Genomes of trombidid mites reveal novel predicted allergens and laterally-transferred genes associated with secondary metabolism.</title>
        <authorList>
            <person name="Dong X."/>
            <person name="Chaisiri K."/>
            <person name="Xia D."/>
            <person name="Armstrong S.D."/>
            <person name="Fang Y."/>
            <person name="Donnelly M.J."/>
            <person name="Kadowaki T."/>
            <person name="McGarry J.W."/>
            <person name="Darby A.C."/>
            <person name="Makepeace B.L."/>
        </authorList>
    </citation>
    <scope>NUCLEOTIDE SEQUENCE [LARGE SCALE GENOMIC DNA]</scope>
    <source>
        <strain evidence="2">UoL-WK</strain>
    </source>
</reference>
<accession>A0A443QAB1</accession>
<dbReference type="InterPro" id="IPR000477">
    <property type="entry name" value="RT_dom"/>
</dbReference>
<feature type="non-terminal residue" evidence="2">
    <location>
        <position position="456"/>
    </location>
</feature>
<evidence type="ECO:0000259" key="1">
    <source>
        <dbReference type="PROSITE" id="PS50878"/>
    </source>
</evidence>